<sequence>MSNISKVRLKEPIRYYLTLIIYQKNFAVNAKFNFADILNGHLGAILALLYGLSAYKQQIKQSIRAAVVTQPSTSDVNCPSSSLKEAYKGETTYKAISMPPSSK</sequence>
<dbReference type="EMBL" id="UYYF01004756">
    <property type="protein sequence ID" value="VDN06850.1"/>
    <property type="molecule type" value="Genomic_DNA"/>
</dbReference>
<dbReference type="OrthoDB" id="10563555at2759"/>
<keyword evidence="1" id="KW-0472">Membrane</keyword>
<protein>
    <submittedName>
        <fullName evidence="2 4">Uncharacterized protein</fullName>
    </submittedName>
</protein>
<organism evidence="4">
    <name type="scientific">Thelazia callipaeda</name>
    <name type="common">Oriental eyeworm</name>
    <name type="synonym">Parasitic nematode</name>
    <dbReference type="NCBI Taxonomy" id="103827"/>
    <lineage>
        <taxon>Eukaryota</taxon>
        <taxon>Metazoa</taxon>
        <taxon>Ecdysozoa</taxon>
        <taxon>Nematoda</taxon>
        <taxon>Chromadorea</taxon>
        <taxon>Rhabditida</taxon>
        <taxon>Spirurina</taxon>
        <taxon>Spiruromorpha</taxon>
        <taxon>Thelazioidea</taxon>
        <taxon>Thelaziidae</taxon>
        <taxon>Thelazia</taxon>
    </lineage>
</organism>
<dbReference type="Proteomes" id="UP000276776">
    <property type="component" value="Unassembled WGS sequence"/>
</dbReference>
<evidence type="ECO:0000313" key="2">
    <source>
        <dbReference type="EMBL" id="VDN06850.1"/>
    </source>
</evidence>
<reference evidence="2 3" key="2">
    <citation type="submission" date="2018-11" db="EMBL/GenBank/DDBJ databases">
        <authorList>
            <consortium name="Pathogen Informatics"/>
        </authorList>
    </citation>
    <scope>NUCLEOTIDE SEQUENCE [LARGE SCALE GENOMIC DNA]</scope>
</reference>
<reference evidence="4" key="1">
    <citation type="submission" date="2017-02" db="UniProtKB">
        <authorList>
            <consortium name="WormBaseParasite"/>
        </authorList>
    </citation>
    <scope>IDENTIFICATION</scope>
</reference>
<proteinExistence type="predicted"/>
<dbReference type="WBParaSite" id="TCLT_0000924301-mRNA-1">
    <property type="protein sequence ID" value="TCLT_0000924301-mRNA-1"/>
    <property type="gene ID" value="TCLT_0000924301"/>
</dbReference>
<evidence type="ECO:0000313" key="3">
    <source>
        <dbReference type="Proteomes" id="UP000276776"/>
    </source>
</evidence>
<keyword evidence="3" id="KW-1185">Reference proteome</keyword>
<gene>
    <name evidence="2" type="ORF">TCLT_LOCUS9232</name>
</gene>
<feature type="transmembrane region" description="Helical" evidence="1">
    <location>
        <begin position="37"/>
        <end position="55"/>
    </location>
</feature>
<evidence type="ECO:0000313" key="4">
    <source>
        <dbReference type="WBParaSite" id="TCLT_0000924301-mRNA-1"/>
    </source>
</evidence>
<accession>A0A0N5D823</accession>
<evidence type="ECO:0000256" key="1">
    <source>
        <dbReference type="SAM" id="Phobius"/>
    </source>
</evidence>
<keyword evidence="1" id="KW-0812">Transmembrane</keyword>
<keyword evidence="1" id="KW-1133">Transmembrane helix</keyword>
<dbReference type="AlphaFoldDB" id="A0A0N5D823"/>
<name>A0A0N5D823_THECL</name>